<keyword evidence="3" id="KW-1185">Reference proteome</keyword>
<protein>
    <submittedName>
        <fullName evidence="2">Uncharacterized protein</fullName>
    </submittedName>
</protein>
<accession>A0AAD4LXV9</accession>
<dbReference type="Proteomes" id="UP001203297">
    <property type="component" value="Unassembled WGS sequence"/>
</dbReference>
<feature type="transmembrane region" description="Helical" evidence="1">
    <location>
        <begin position="6"/>
        <end position="27"/>
    </location>
</feature>
<keyword evidence="1" id="KW-1133">Transmembrane helix</keyword>
<sequence length="110" mass="12519">MLQVWIQVNLLWFWGLAVEIVGVWLSGRGTRRRHLARSISAVSRSFKLQSHKIQEGHACEQGGEAVAIGPAGSLGRRLPKSQLRKFKGEILCVLLKYKYSSVFWELKQEL</sequence>
<reference evidence="2" key="1">
    <citation type="journal article" date="2022" name="New Phytol.">
        <title>Evolutionary transition to the ectomycorrhizal habit in the genomes of a hyperdiverse lineage of mushroom-forming fungi.</title>
        <authorList>
            <person name="Looney B."/>
            <person name="Miyauchi S."/>
            <person name="Morin E."/>
            <person name="Drula E."/>
            <person name="Courty P.E."/>
            <person name="Kohler A."/>
            <person name="Kuo A."/>
            <person name="LaButti K."/>
            <person name="Pangilinan J."/>
            <person name="Lipzen A."/>
            <person name="Riley R."/>
            <person name="Andreopoulos W."/>
            <person name="He G."/>
            <person name="Johnson J."/>
            <person name="Nolan M."/>
            <person name="Tritt A."/>
            <person name="Barry K.W."/>
            <person name="Grigoriev I.V."/>
            <person name="Nagy L.G."/>
            <person name="Hibbett D."/>
            <person name="Henrissat B."/>
            <person name="Matheny P.B."/>
            <person name="Labbe J."/>
            <person name="Martin F.M."/>
        </authorList>
    </citation>
    <scope>NUCLEOTIDE SEQUENCE</scope>
    <source>
        <strain evidence="2">BPL690</strain>
    </source>
</reference>
<evidence type="ECO:0000313" key="2">
    <source>
        <dbReference type="EMBL" id="KAI0291945.1"/>
    </source>
</evidence>
<dbReference type="AlphaFoldDB" id="A0AAD4LXV9"/>
<evidence type="ECO:0000313" key="3">
    <source>
        <dbReference type="Proteomes" id="UP001203297"/>
    </source>
</evidence>
<keyword evidence="1" id="KW-0812">Transmembrane</keyword>
<keyword evidence="1" id="KW-0472">Membrane</keyword>
<gene>
    <name evidence="2" type="ORF">B0F90DRAFT_1671325</name>
</gene>
<dbReference type="EMBL" id="WTXG01000138">
    <property type="protein sequence ID" value="KAI0291945.1"/>
    <property type="molecule type" value="Genomic_DNA"/>
</dbReference>
<proteinExistence type="predicted"/>
<comment type="caution">
    <text evidence="2">The sequence shown here is derived from an EMBL/GenBank/DDBJ whole genome shotgun (WGS) entry which is preliminary data.</text>
</comment>
<organism evidence="2 3">
    <name type="scientific">Multifurca ochricompacta</name>
    <dbReference type="NCBI Taxonomy" id="376703"/>
    <lineage>
        <taxon>Eukaryota</taxon>
        <taxon>Fungi</taxon>
        <taxon>Dikarya</taxon>
        <taxon>Basidiomycota</taxon>
        <taxon>Agaricomycotina</taxon>
        <taxon>Agaricomycetes</taxon>
        <taxon>Russulales</taxon>
        <taxon>Russulaceae</taxon>
        <taxon>Multifurca</taxon>
    </lineage>
</organism>
<evidence type="ECO:0000256" key="1">
    <source>
        <dbReference type="SAM" id="Phobius"/>
    </source>
</evidence>
<name>A0AAD4LXV9_9AGAM</name>